<protein>
    <submittedName>
        <fullName evidence="1">Uncharacterized protein</fullName>
    </submittedName>
</protein>
<keyword evidence="2" id="KW-1185">Reference proteome</keyword>
<accession>A0A9P0H1M7</accession>
<dbReference type="EMBL" id="OV725078">
    <property type="protein sequence ID" value="CAH1394018.1"/>
    <property type="molecule type" value="Genomic_DNA"/>
</dbReference>
<evidence type="ECO:0000313" key="2">
    <source>
        <dbReference type="Proteomes" id="UP001152798"/>
    </source>
</evidence>
<gene>
    <name evidence="1" type="ORF">NEZAVI_LOCUS4582</name>
</gene>
<dbReference type="Proteomes" id="UP001152798">
    <property type="component" value="Chromosome 2"/>
</dbReference>
<sequence length="30" mass="3631">MTYDDPMKGKLILLLRFLYISSYEKIHLND</sequence>
<proteinExistence type="predicted"/>
<evidence type="ECO:0000313" key="1">
    <source>
        <dbReference type="EMBL" id="CAH1394018.1"/>
    </source>
</evidence>
<dbReference type="AlphaFoldDB" id="A0A9P0H1M7"/>
<name>A0A9P0H1M7_NEZVI</name>
<organism evidence="1 2">
    <name type="scientific">Nezara viridula</name>
    <name type="common">Southern green stink bug</name>
    <name type="synonym">Cimex viridulus</name>
    <dbReference type="NCBI Taxonomy" id="85310"/>
    <lineage>
        <taxon>Eukaryota</taxon>
        <taxon>Metazoa</taxon>
        <taxon>Ecdysozoa</taxon>
        <taxon>Arthropoda</taxon>
        <taxon>Hexapoda</taxon>
        <taxon>Insecta</taxon>
        <taxon>Pterygota</taxon>
        <taxon>Neoptera</taxon>
        <taxon>Paraneoptera</taxon>
        <taxon>Hemiptera</taxon>
        <taxon>Heteroptera</taxon>
        <taxon>Panheteroptera</taxon>
        <taxon>Pentatomomorpha</taxon>
        <taxon>Pentatomoidea</taxon>
        <taxon>Pentatomidae</taxon>
        <taxon>Pentatominae</taxon>
        <taxon>Nezara</taxon>
    </lineage>
</organism>
<reference evidence="1" key="1">
    <citation type="submission" date="2022-01" db="EMBL/GenBank/DDBJ databases">
        <authorList>
            <person name="King R."/>
        </authorList>
    </citation>
    <scope>NUCLEOTIDE SEQUENCE</scope>
</reference>